<feature type="compositionally biased region" description="Basic and acidic residues" evidence="1">
    <location>
        <begin position="154"/>
        <end position="164"/>
    </location>
</feature>
<protein>
    <submittedName>
        <fullName evidence="2">Uncharacterized protein</fullName>
    </submittedName>
</protein>
<accession>A0ABQ4V8E4</accession>
<dbReference type="Proteomes" id="UP001060504">
    <property type="component" value="Unassembled WGS sequence"/>
</dbReference>
<proteinExistence type="predicted"/>
<feature type="region of interest" description="Disordered" evidence="1">
    <location>
        <begin position="145"/>
        <end position="164"/>
    </location>
</feature>
<sequence length="164" mass="18585">MVERRQIVRGQCHVVDCAVRSDGSAPAGDFLDALKNSRWESGDSPDEQVDDYSWFLNAIRHWAKTGEPIYRNAVNALDDGIWEFKRGDKRLTFYDTDGHGGYIAKWRIRDHADADAPDSTHWQIPNFDLLVRVGHAFTKRSEKTGASDLAAAADVREEDLSHDR</sequence>
<name>A0ABQ4V8E4_9MYCO</name>
<reference evidence="2 3" key="1">
    <citation type="submission" date="2021-08" db="EMBL/GenBank/DDBJ databases">
        <title>Draft genome sequence of Mycolicibacterium sp. NGTWS1702 strain.</title>
        <authorList>
            <person name="Matsumoto M."/>
            <person name="Tang B.C.C."/>
            <person name="Machida Y."/>
            <person name="Matoyama H."/>
            <person name="Kishihara T."/>
            <person name="Sato S."/>
            <person name="Kondo I."/>
            <person name="Sano M."/>
            <person name="Kato G."/>
        </authorList>
    </citation>
    <scope>NUCLEOTIDE SEQUENCE [LARGE SCALE GENOMIC DNA]</scope>
    <source>
        <strain evidence="2 3">NGTWSNA01</strain>
    </source>
</reference>
<gene>
    <name evidence="2" type="ORF">NGTWS1702_31810</name>
</gene>
<organism evidence="2 3">
    <name type="scientific">Mycolicibacterium cyprinidarum</name>
    <dbReference type="NCBI Taxonomy" id="2860311"/>
    <lineage>
        <taxon>Bacteria</taxon>
        <taxon>Bacillati</taxon>
        <taxon>Actinomycetota</taxon>
        <taxon>Actinomycetes</taxon>
        <taxon>Mycobacteriales</taxon>
        <taxon>Mycobacteriaceae</taxon>
        <taxon>Mycolicibacterium</taxon>
    </lineage>
</organism>
<dbReference type="EMBL" id="BPRH01003319">
    <property type="protein sequence ID" value="GJF08915.1"/>
    <property type="molecule type" value="Genomic_DNA"/>
</dbReference>
<evidence type="ECO:0000313" key="2">
    <source>
        <dbReference type="EMBL" id="GJF08915.1"/>
    </source>
</evidence>
<comment type="caution">
    <text evidence="2">The sequence shown here is derived from an EMBL/GenBank/DDBJ whole genome shotgun (WGS) entry which is preliminary data.</text>
</comment>
<evidence type="ECO:0000256" key="1">
    <source>
        <dbReference type="SAM" id="MobiDB-lite"/>
    </source>
</evidence>
<evidence type="ECO:0000313" key="3">
    <source>
        <dbReference type="Proteomes" id="UP001060504"/>
    </source>
</evidence>
<keyword evidence="3" id="KW-1185">Reference proteome</keyword>